<dbReference type="SUPFAM" id="SSF53300">
    <property type="entry name" value="vWA-like"/>
    <property type="match status" value="1"/>
</dbReference>
<sequence>MLTLAFPWALILLPLPWLAWRFMLPWRDRTSALRVPFFRRITEAARLTPEQGSVVLGRKPIQMIAAVLVWVLVVLGLARPEQLGEPIIITSSARDIVLALDISGSMDERDFQTPEGQPRQRLDAVKDVMARFIAERDTDRMSLIIFGSRAFVQAPFTEDLDSLIGFLDQTAVGMAGPQTALGDAIGLAIRSFETSKVDQRLVILLSDGADTSSRMTPVNAASFAAQKGVTISTIGVGDPEASGEGRVDLAALEDIAKRTGGHYFFADDQAGLEQIYAQIDAQNPRETQTQSFRPRKSLAHIPLATALLLILISLIFLHLRSLQQHGGTRL</sequence>
<dbReference type="PANTHER" id="PTHR22550:SF18">
    <property type="entry name" value="VWFA DOMAIN-CONTAINING PROTEIN"/>
    <property type="match status" value="1"/>
</dbReference>
<evidence type="ECO:0000313" key="4">
    <source>
        <dbReference type="Proteomes" id="UP000441586"/>
    </source>
</evidence>
<dbReference type="RefSeq" id="WP_158981559.1">
    <property type="nucleotide sequence ID" value="NZ_WSFO01000017.1"/>
</dbReference>
<organism evidence="3 4">
    <name type="scientific">Parasedimentitalea maritima</name>
    <dbReference type="NCBI Taxonomy" id="2578117"/>
    <lineage>
        <taxon>Bacteria</taxon>
        <taxon>Pseudomonadati</taxon>
        <taxon>Pseudomonadota</taxon>
        <taxon>Alphaproteobacteria</taxon>
        <taxon>Rhodobacterales</taxon>
        <taxon>Paracoccaceae</taxon>
        <taxon>Parasedimentitalea</taxon>
    </lineage>
</organism>
<dbReference type="SMART" id="SM00327">
    <property type="entry name" value="VWA"/>
    <property type="match status" value="1"/>
</dbReference>
<keyword evidence="1" id="KW-1133">Transmembrane helix</keyword>
<accession>A0A6A4RDL4</accession>
<dbReference type="InterPro" id="IPR002035">
    <property type="entry name" value="VWF_A"/>
</dbReference>
<evidence type="ECO:0000256" key="1">
    <source>
        <dbReference type="SAM" id="Phobius"/>
    </source>
</evidence>
<feature type="transmembrane region" description="Helical" evidence="1">
    <location>
        <begin position="298"/>
        <end position="319"/>
    </location>
</feature>
<evidence type="ECO:0000259" key="2">
    <source>
        <dbReference type="PROSITE" id="PS50234"/>
    </source>
</evidence>
<comment type="caution">
    <text evidence="3">The sequence shown here is derived from an EMBL/GenBank/DDBJ whole genome shotgun (WGS) entry which is preliminary data.</text>
</comment>
<dbReference type="InterPro" id="IPR050768">
    <property type="entry name" value="UPF0353/GerABKA_families"/>
</dbReference>
<dbReference type="Pfam" id="PF00092">
    <property type="entry name" value="VWA"/>
    <property type="match status" value="1"/>
</dbReference>
<dbReference type="Gene3D" id="3.40.50.410">
    <property type="entry name" value="von Willebrand factor, type A domain"/>
    <property type="match status" value="1"/>
</dbReference>
<proteinExistence type="predicted"/>
<name>A0A6A4RDL4_9RHOB</name>
<keyword evidence="1" id="KW-0812">Transmembrane</keyword>
<dbReference type="AlphaFoldDB" id="A0A6A4RDL4"/>
<dbReference type="PROSITE" id="PS50234">
    <property type="entry name" value="VWFA"/>
    <property type="match status" value="1"/>
</dbReference>
<reference evidence="3 4" key="1">
    <citation type="submission" date="2019-12" db="EMBL/GenBank/DDBJ databases">
        <authorList>
            <person name="Zhang Y.-J."/>
        </authorList>
    </citation>
    <scope>NUCLEOTIDE SEQUENCE [LARGE SCALE GENOMIC DNA]</scope>
    <source>
        <strain evidence="3 4">H18S-6</strain>
    </source>
</reference>
<evidence type="ECO:0000313" key="3">
    <source>
        <dbReference type="EMBL" id="KAE9625975.1"/>
    </source>
</evidence>
<dbReference type="EMBL" id="WSFO01000017">
    <property type="protein sequence ID" value="KAE9625975.1"/>
    <property type="molecule type" value="Genomic_DNA"/>
</dbReference>
<protein>
    <submittedName>
        <fullName evidence="3">VWA domain-containing protein</fullName>
    </submittedName>
</protein>
<gene>
    <name evidence="3" type="ORF">GP644_21600</name>
</gene>
<dbReference type="InterPro" id="IPR036465">
    <property type="entry name" value="vWFA_dom_sf"/>
</dbReference>
<keyword evidence="1" id="KW-0472">Membrane</keyword>
<feature type="domain" description="VWFA" evidence="2">
    <location>
        <begin position="95"/>
        <end position="279"/>
    </location>
</feature>
<dbReference type="PANTHER" id="PTHR22550">
    <property type="entry name" value="SPORE GERMINATION PROTEIN"/>
    <property type="match status" value="1"/>
</dbReference>
<dbReference type="Proteomes" id="UP000441586">
    <property type="component" value="Unassembled WGS sequence"/>
</dbReference>